<keyword evidence="10" id="KW-1185">Reference proteome</keyword>
<evidence type="ECO:0000313" key="9">
    <source>
        <dbReference type="EMBL" id="MFC4261253.1"/>
    </source>
</evidence>
<protein>
    <recommendedName>
        <fullName evidence="3">asparagine synthase (glutamine-hydrolyzing)</fullName>
        <ecNumber evidence="3">6.3.5.4</ecNumber>
    </recommendedName>
</protein>
<evidence type="ECO:0000256" key="3">
    <source>
        <dbReference type="ARBA" id="ARBA00012737"/>
    </source>
</evidence>
<dbReference type="InterPro" id="IPR029055">
    <property type="entry name" value="Ntn_hydrolases_N"/>
</dbReference>
<comment type="caution">
    <text evidence="9">The sequence shown here is derived from an EMBL/GenBank/DDBJ whole genome shotgun (WGS) entry which is preliminary data.</text>
</comment>
<keyword evidence="9" id="KW-0436">Ligase</keyword>
<dbReference type="GO" id="GO:0004066">
    <property type="term" value="F:asparagine synthase (glutamine-hydrolyzing) activity"/>
    <property type="evidence" value="ECO:0007669"/>
    <property type="project" value="UniProtKB-EC"/>
</dbReference>
<dbReference type="InterPro" id="IPR001962">
    <property type="entry name" value="Asn_synthase"/>
</dbReference>
<accession>A0ABV8QPD1</accession>
<dbReference type="NCBIfam" id="TIGR01536">
    <property type="entry name" value="asn_synth_AEB"/>
    <property type="match status" value="1"/>
</dbReference>
<dbReference type="PIRSF" id="PIRSF001589">
    <property type="entry name" value="Asn_synthetase_glu-h"/>
    <property type="match status" value="1"/>
</dbReference>
<dbReference type="PROSITE" id="PS51278">
    <property type="entry name" value="GATASE_TYPE_2"/>
    <property type="match status" value="1"/>
</dbReference>
<dbReference type="Pfam" id="PF13537">
    <property type="entry name" value="GATase_7"/>
    <property type="match status" value="1"/>
</dbReference>
<evidence type="ECO:0000256" key="7">
    <source>
        <dbReference type="ARBA" id="ARBA00048741"/>
    </source>
</evidence>
<dbReference type="RefSeq" id="WP_379705253.1">
    <property type="nucleotide sequence ID" value="NZ_JBHSCZ010000001.1"/>
</dbReference>
<dbReference type="InterPro" id="IPR006426">
    <property type="entry name" value="Asn_synth_AEB"/>
</dbReference>
<dbReference type="Proteomes" id="UP001595907">
    <property type="component" value="Unassembled WGS sequence"/>
</dbReference>
<dbReference type="EC" id="6.3.5.4" evidence="3"/>
<dbReference type="InterPro" id="IPR051786">
    <property type="entry name" value="ASN_synthetase/amidase"/>
</dbReference>
<gene>
    <name evidence="9" type="primary">asnB</name>
    <name evidence="9" type="ORF">ACFOWM_00055</name>
</gene>
<sequence length="596" mass="66801">MCRIAGIYNNSWTNEQLQASVQQMCDVLQHGGPDDGGIYNATNAALVLGNRRLALLDLTSAGHQPMHYQQRYTITYNGELYNFTTLKNELIGLGHTFSNHTDTEVILAAFAQWHTAAFAKFNGMFAFALWDAVTQELFLVRDKMGIKPLYYALENEALYFASEVRAFASLSFLQAPFTNAPIYQMAYGFIPEPFTTKAAVKMLPKGCYLKMAIASGTHSIQNYYFLPFGNGLTQSAIAEQEIKNSVTNAVARQQIADAPLGVFLSGGIDSSILALLAANNRTQPLHTLSIYFDDAQYSEQPFQQLIADTIKSEHHPILLKEADFHAYFETVLHAMDMPSCDGINTWFISKFAKEQGLKAVLSGIGADELFGGYPSFHRIQKAMHLQSLPAGVLKNVGKFAGQKYNRIGYLKIKDIRGLYLFLRGHFAPDEIAAHLGAYEADVWKVLEQYSVMPQLENMDSKNVASWLELTIYMKNQLLRDADVMSMANSIEIRVPFLDDAVVNTALQIEASVKYAGTKPKQILINSFNDILPTAIWDRPKMGFSFPFQQWLQNSPFIKELAHHHNNATKNAYNAFKSGSLHWSKVLSLLHIKKHFS</sequence>
<keyword evidence="6" id="KW-0315">Glutamine amidotransferase</keyword>
<dbReference type="PANTHER" id="PTHR43284:SF1">
    <property type="entry name" value="ASPARAGINE SYNTHETASE"/>
    <property type="match status" value="1"/>
</dbReference>
<evidence type="ECO:0000256" key="1">
    <source>
        <dbReference type="ARBA" id="ARBA00005187"/>
    </source>
</evidence>
<reference evidence="10" key="1">
    <citation type="journal article" date="2019" name="Int. J. Syst. Evol. Microbiol.">
        <title>The Global Catalogue of Microorganisms (GCM) 10K type strain sequencing project: providing services to taxonomists for standard genome sequencing and annotation.</title>
        <authorList>
            <consortium name="The Broad Institute Genomics Platform"/>
            <consortium name="The Broad Institute Genome Sequencing Center for Infectious Disease"/>
            <person name="Wu L."/>
            <person name="Ma J."/>
        </authorList>
    </citation>
    <scope>NUCLEOTIDE SEQUENCE [LARGE SCALE GENOMIC DNA]</scope>
    <source>
        <strain evidence="10">CECT 8289</strain>
    </source>
</reference>
<dbReference type="EMBL" id="JBHSCZ010000001">
    <property type="protein sequence ID" value="MFC4261253.1"/>
    <property type="molecule type" value="Genomic_DNA"/>
</dbReference>
<keyword evidence="4" id="KW-0547">Nucleotide-binding</keyword>
<evidence type="ECO:0000256" key="5">
    <source>
        <dbReference type="ARBA" id="ARBA00022840"/>
    </source>
</evidence>
<comment type="catalytic activity">
    <reaction evidence="7">
        <text>L-aspartate + L-glutamine + ATP + H2O = L-asparagine + L-glutamate + AMP + diphosphate + H(+)</text>
        <dbReference type="Rhea" id="RHEA:12228"/>
        <dbReference type="ChEBI" id="CHEBI:15377"/>
        <dbReference type="ChEBI" id="CHEBI:15378"/>
        <dbReference type="ChEBI" id="CHEBI:29985"/>
        <dbReference type="ChEBI" id="CHEBI:29991"/>
        <dbReference type="ChEBI" id="CHEBI:30616"/>
        <dbReference type="ChEBI" id="CHEBI:33019"/>
        <dbReference type="ChEBI" id="CHEBI:58048"/>
        <dbReference type="ChEBI" id="CHEBI:58359"/>
        <dbReference type="ChEBI" id="CHEBI:456215"/>
        <dbReference type="EC" id="6.3.5.4"/>
    </reaction>
</comment>
<dbReference type="PANTHER" id="PTHR43284">
    <property type="entry name" value="ASPARAGINE SYNTHETASE (GLUTAMINE-HYDROLYZING)"/>
    <property type="match status" value="1"/>
</dbReference>
<evidence type="ECO:0000313" key="10">
    <source>
        <dbReference type="Proteomes" id="UP001595907"/>
    </source>
</evidence>
<evidence type="ECO:0000259" key="8">
    <source>
        <dbReference type="PROSITE" id="PS51278"/>
    </source>
</evidence>
<name>A0ABV8QPD1_9BACT</name>
<evidence type="ECO:0000256" key="4">
    <source>
        <dbReference type="ARBA" id="ARBA00022741"/>
    </source>
</evidence>
<keyword evidence="5" id="KW-0067">ATP-binding</keyword>
<comment type="pathway">
    <text evidence="1">Amino-acid biosynthesis; L-asparagine biosynthesis; L-asparagine from L-aspartate (L-Gln route): step 1/1.</text>
</comment>
<dbReference type="SUPFAM" id="SSF52402">
    <property type="entry name" value="Adenine nucleotide alpha hydrolases-like"/>
    <property type="match status" value="1"/>
</dbReference>
<dbReference type="Pfam" id="PF00733">
    <property type="entry name" value="Asn_synthase"/>
    <property type="match status" value="1"/>
</dbReference>
<dbReference type="SUPFAM" id="SSF56235">
    <property type="entry name" value="N-terminal nucleophile aminohydrolases (Ntn hydrolases)"/>
    <property type="match status" value="1"/>
</dbReference>
<dbReference type="InterPro" id="IPR014729">
    <property type="entry name" value="Rossmann-like_a/b/a_fold"/>
</dbReference>
<comment type="similarity">
    <text evidence="2">Belongs to the asparagine synthetase family.</text>
</comment>
<feature type="domain" description="Glutamine amidotransferase type-2" evidence="8">
    <location>
        <begin position="2"/>
        <end position="214"/>
    </location>
</feature>
<dbReference type="CDD" id="cd00712">
    <property type="entry name" value="AsnB"/>
    <property type="match status" value="1"/>
</dbReference>
<dbReference type="Gene3D" id="3.40.50.620">
    <property type="entry name" value="HUPs"/>
    <property type="match status" value="1"/>
</dbReference>
<evidence type="ECO:0000256" key="6">
    <source>
        <dbReference type="ARBA" id="ARBA00022962"/>
    </source>
</evidence>
<dbReference type="CDD" id="cd01991">
    <property type="entry name" value="Asn_synthase_B_C"/>
    <property type="match status" value="1"/>
</dbReference>
<dbReference type="InterPro" id="IPR033738">
    <property type="entry name" value="AsnB_N"/>
</dbReference>
<evidence type="ECO:0000256" key="2">
    <source>
        <dbReference type="ARBA" id="ARBA00005752"/>
    </source>
</evidence>
<proteinExistence type="inferred from homology"/>
<organism evidence="9 10">
    <name type="scientific">Ferruginibacter yonginensis</name>
    <dbReference type="NCBI Taxonomy" id="1310416"/>
    <lineage>
        <taxon>Bacteria</taxon>
        <taxon>Pseudomonadati</taxon>
        <taxon>Bacteroidota</taxon>
        <taxon>Chitinophagia</taxon>
        <taxon>Chitinophagales</taxon>
        <taxon>Chitinophagaceae</taxon>
        <taxon>Ferruginibacter</taxon>
    </lineage>
</organism>
<dbReference type="InterPro" id="IPR017932">
    <property type="entry name" value="GATase_2_dom"/>
</dbReference>
<dbReference type="Gene3D" id="3.60.20.10">
    <property type="entry name" value="Glutamine Phosphoribosylpyrophosphate, subunit 1, domain 1"/>
    <property type="match status" value="1"/>
</dbReference>